<name>A0A178EX36_TRIRU</name>
<feature type="compositionally biased region" description="Basic residues" evidence="2">
    <location>
        <begin position="84"/>
        <end position="96"/>
    </location>
</feature>
<comment type="caution">
    <text evidence="4">The sequence shown here is derived from an EMBL/GenBank/DDBJ whole genome shotgun (WGS) entry which is preliminary data.</text>
</comment>
<dbReference type="PANTHER" id="PTHR34826:SF2">
    <property type="entry name" value="UPF0590 PROTEIN C409.17C"/>
    <property type="match status" value="1"/>
</dbReference>
<feature type="coiled-coil region" evidence="1">
    <location>
        <begin position="203"/>
        <end position="248"/>
    </location>
</feature>
<feature type="coiled-coil region" evidence="1">
    <location>
        <begin position="538"/>
        <end position="593"/>
    </location>
</feature>
<dbReference type="InterPro" id="IPR013897">
    <property type="entry name" value="Duc1"/>
</dbReference>
<evidence type="ECO:0000313" key="4">
    <source>
        <dbReference type="EMBL" id="OAL63953.1"/>
    </source>
</evidence>
<protein>
    <recommendedName>
        <fullName evidence="3">Domain of unknown function at the cortex 1 domain-containing protein</fullName>
    </recommendedName>
</protein>
<gene>
    <name evidence="4" type="ORF">A7C99_4605</name>
</gene>
<feature type="region of interest" description="Disordered" evidence="2">
    <location>
        <begin position="248"/>
        <end position="281"/>
    </location>
</feature>
<evidence type="ECO:0000313" key="5">
    <source>
        <dbReference type="Proteomes" id="UP000243015"/>
    </source>
</evidence>
<evidence type="ECO:0000256" key="2">
    <source>
        <dbReference type="SAM" id="MobiDB-lite"/>
    </source>
</evidence>
<proteinExistence type="predicted"/>
<accession>A0A178EX36</accession>
<dbReference type="Pfam" id="PF08588">
    <property type="entry name" value="Duc1"/>
    <property type="match status" value="1"/>
</dbReference>
<sequence>MNKKSLIESLGPSHWLASRLQVFQKYRRWLFSMRPGLRSRAGDPPVETRVSEAEAPAETGEGSASVVQEPAACYSPDDAPCTPRKSRTPRRSRKRVRFSDPGCHVDQENTPEQSDPSTGLTPLVSRTTLLAGQTGDTAVHTSRSGGKRRDSRLRHSDPAIYSQLRQTQAEMAMSTPDSNIFRYLRFHDILDPRSRRRIQRLGFSEAMNEIDRRRKEEKRLQRQKDEQMRQLQMEVESLRNQRMEIDCQHPTTEESVCKTPERSERQSSNPMEESLLTPCPNTSGDSAAIMDDDMMDEDFSAPNSPLWTPMASSTPISTFGRAISSTTLSDPNTLAQIEQLTGELNDKNRDQLYLFEEWQRISGQPNAVTPNATTQDNEYGEEHSALPPPDLAKQVIATLQDATVRAAEAVQKVKDLQSELSGHGFDGESAAEIISSIEAHFRHARVELERLVPGETANASLSNWKAIIDALVDRIHRLVRGLKQAKDQIKSGEDRERALRKQFDATLFRLEQETKEKNKLGKYAESIAEDTLNMRMKLQSMERDMKEQETDKIRLQDALSKYREDLLMLERLNSELEDEVAASEKKAEKLTILNNRMRDAGNLSKARIFELEGRLKREKETTASIEASLHQSDLKVLELNKKIKLLETKKEEVITALEKAAKEQSIEHQKEVGNLNLRLSAISTSLNETKAENATLQSEKAQLEKRQRNMERISWNAIRQTQQKQREAMKAIVEWQNGIQLLAKDAGRPSTCSDAMAGLRHSFNGFGSEPITPETVSRFKNVDIGKGKKRRRCPDSGVNMVVEEDVWSESEALASSACKPTTAFSIISPISPRASSQPSHLTAFNKQASKTRGPQYKLQITAGPTYDTSTHSLVHVNSDTNLCIETEHAKVNLCLRIQDYNGLPDSSPKTHAHFSHPTRVNDQYSLAISFVPKKRITGNDLVLGNDLDRPIRDRLPPGSSYAFKFIKWWVDPGLEGDIYADQPYIYGPCLSSWNYFRVCGKEEETENSEAEIHEAVVEEGGEGSGQAVRDELQIPEDNGLRQKFFLDEQKRKDFEFEPGRIYKADFGNPYIGFSDFTIRIPGFPVPVTKYIDEKNHELRYILKNKTTGDIYFVVLFTLLMQNGAEVEPPKDERASDEGEAEVD</sequence>
<dbReference type="VEuPathDB" id="FungiDB:TERG_05818"/>
<feature type="domain" description="Domain of unknown function at the cortex 1" evidence="3">
    <location>
        <begin position="857"/>
        <end position="1118"/>
    </location>
</feature>
<dbReference type="PANTHER" id="PTHR34826">
    <property type="entry name" value="UPF0590 PROTEIN C409.17C"/>
    <property type="match status" value="1"/>
</dbReference>
<feature type="region of interest" description="Disordered" evidence="2">
    <location>
        <begin position="36"/>
        <end position="155"/>
    </location>
</feature>
<feature type="compositionally biased region" description="Polar residues" evidence="2">
    <location>
        <begin position="108"/>
        <end position="144"/>
    </location>
</feature>
<evidence type="ECO:0000259" key="3">
    <source>
        <dbReference type="Pfam" id="PF08588"/>
    </source>
</evidence>
<evidence type="ECO:0000256" key="1">
    <source>
        <dbReference type="SAM" id="Coils"/>
    </source>
</evidence>
<organism evidence="4 5">
    <name type="scientific">Trichophyton rubrum</name>
    <name type="common">Athlete's foot fungus</name>
    <name type="synonym">Epidermophyton rubrum</name>
    <dbReference type="NCBI Taxonomy" id="5551"/>
    <lineage>
        <taxon>Eukaryota</taxon>
        <taxon>Fungi</taxon>
        <taxon>Dikarya</taxon>
        <taxon>Ascomycota</taxon>
        <taxon>Pezizomycotina</taxon>
        <taxon>Eurotiomycetes</taxon>
        <taxon>Eurotiomycetidae</taxon>
        <taxon>Onygenales</taxon>
        <taxon>Arthrodermataceae</taxon>
        <taxon>Trichophyton</taxon>
    </lineage>
</organism>
<keyword evidence="1" id="KW-0175">Coiled coil</keyword>
<dbReference type="Proteomes" id="UP000243015">
    <property type="component" value="Unassembled WGS sequence"/>
</dbReference>
<dbReference type="EMBL" id="LHPM01000017">
    <property type="protein sequence ID" value="OAL63953.1"/>
    <property type="molecule type" value="Genomic_DNA"/>
</dbReference>
<feature type="coiled-coil region" evidence="1">
    <location>
        <begin position="636"/>
        <end position="713"/>
    </location>
</feature>
<dbReference type="AlphaFoldDB" id="A0A178EX36"/>
<feature type="coiled-coil region" evidence="1">
    <location>
        <begin position="468"/>
        <end position="502"/>
    </location>
</feature>
<dbReference type="VEuPathDB" id="FungiDB:TERG_05817"/>
<reference evidence="4 5" key="1">
    <citation type="submission" date="2016-05" db="EMBL/GenBank/DDBJ databases">
        <title>Genome sequencing of Trichophyton rubrum CMCC(F)T1i isolated from hair.</title>
        <authorList>
            <person name="Zhan P."/>
            <person name="Tao Y."/>
            <person name="Liu W."/>
        </authorList>
    </citation>
    <scope>NUCLEOTIDE SEQUENCE [LARGE SCALE GENOMIC DNA]</scope>
    <source>
        <strain evidence="5">CMCC(F)T1i</strain>
    </source>
</reference>
<feature type="compositionally biased region" description="Basic and acidic residues" evidence="2">
    <location>
        <begin position="248"/>
        <end position="265"/>
    </location>
</feature>